<dbReference type="PANTHER" id="PTHR13748:SF62">
    <property type="entry name" value="COBW DOMAIN-CONTAINING PROTEIN"/>
    <property type="match status" value="1"/>
</dbReference>
<dbReference type="PANTHER" id="PTHR13748">
    <property type="entry name" value="COBW-RELATED"/>
    <property type="match status" value="1"/>
</dbReference>
<comment type="catalytic activity">
    <reaction evidence="5">
        <text>GTP + H2O = GDP + phosphate + H(+)</text>
        <dbReference type="Rhea" id="RHEA:19669"/>
        <dbReference type="ChEBI" id="CHEBI:15377"/>
        <dbReference type="ChEBI" id="CHEBI:15378"/>
        <dbReference type="ChEBI" id="CHEBI:37565"/>
        <dbReference type="ChEBI" id="CHEBI:43474"/>
        <dbReference type="ChEBI" id="CHEBI:58189"/>
    </reaction>
    <physiologicalReaction direction="left-to-right" evidence="5">
        <dbReference type="Rhea" id="RHEA:19670"/>
    </physiologicalReaction>
</comment>
<dbReference type="Pfam" id="PF02492">
    <property type="entry name" value="cobW"/>
    <property type="match status" value="1"/>
</dbReference>
<dbReference type="GO" id="GO:0016787">
    <property type="term" value="F:hydrolase activity"/>
    <property type="evidence" value="ECO:0007669"/>
    <property type="project" value="UniProtKB-KW"/>
</dbReference>
<dbReference type="eggNOG" id="COG0523">
    <property type="taxonomic scope" value="Bacteria"/>
</dbReference>
<dbReference type="InterPro" id="IPR011629">
    <property type="entry name" value="CobW-like_C"/>
</dbReference>
<evidence type="ECO:0000313" key="8">
    <source>
        <dbReference type="Proteomes" id="UP000093795"/>
    </source>
</evidence>
<dbReference type="EMBL" id="LZKQ01000221">
    <property type="protein sequence ID" value="OBI79764.1"/>
    <property type="molecule type" value="Genomic_DNA"/>
</dbReference>
<dbReference type="SUPFAM" id="SSF90002">
    <property type="entry name" value="Hypothetical protein YjiA, C-terminal domain"/>
    <property type="match status" value="1"/>
</dbReference>
<gene>
    <name evidence="7" type="ORF">A9X01_25835</name>
</gene>
<dbReference type="GO" id="GO:0000166">
    <property type="term" value="F:nucleotide binding"/>
    <property type="evidence" value="ECO:0007669"/>
    <property type="project" value="UniProtKB-KW"/>
</dbReference>
<dbReference type="CDD" id="cd03112">
    <property type="entry name" value="CobW-like"/>
    <property type="match status" value="1"/>
</dbReference>
<name>A0A1A3BXX6_MYCAS</name>
<organism evidence="7 8">
    <name type="scientific">Mycobacterium asiaticum</name>
    <dbReference type="NCBI Taxonomy" id="1790"/>
    <lineage>
        <taxon>Bacteria</taxon>
        <taxon>Bacillati</taxon>
        <taxon>Actinomycetota</taxon>
        <taxon>Actinomycetes</taxon>
        <taxon>Mycobacteriales</taxon>
        <taxon>Mycobacteriaceae</taxon>
        <taxon>Mycobacterium</taxon>
    </lineage>
</organism>
<dbReference type="GO" id="GO:0005737">
    <property type="term" value="C:cytoplasm"/>
    <property type="evidence" value="ECO:0007669"/>
    <property type="project" value="TreeGrafter"/>
</dbReference>
<evidence type="ECO:0000256" key="5">
    <source>
        <dbReference type="ARBA" id="ARBA00049117"/>
    </source>
</evidence>
<dbReference type="Proteomes" id="UP000093795">
    <property type="component" value="Unassembled WGS sequence"/>
</dbReference>
<keyword evidence="1" id="KW-0547">Nucleotide-binding</keyword>
<feature type="domain" description="CobW C-terminal" evidence="6">
    <location>
        <begin position="229"/>
        <end position="317"/>
    </location>
</feature>
<dbReference type="InterPro" id="IPR051316">
    <property type="entry name" value="Zinc-reg_GTPase_activator"/>
</dbReference>
<evidence type="ECO:0000256" key="3">
    <source>
        <dbReference type="ARBA" id="ARBA00023186"/>
    </source>
</evidence>
<evidence type="ECO:0000256" key="4">
    <source>
        <dbReference type="ARBA" id="ARBA00034320"/>
    </source>
</evidence>
<proteinExistence type="inferred from homology"/>
<accession>A0A1A3BXX6</accession>
<comment type="caution">
    <text evidence="7">The sequence shown here is derived from an EMBL/GenBank/DDBJ whole genome shotgun (WGS) entry which is preliminary data.</text>
</comment>
<evidence type="ECO:0000259" key="6">
    <source>
        <dbReference type="SMART" id="SM00833"/>
    </source>
</evidence>
<keyword evidence="2" id="KW-0378">Hydrolase</keyword>
<dbReference type="STRING" id="1790.A5645_05710"/>
<dbReference type="Gene3D" id="3.30.1220.10">
    <property type="entry name" value="CobW-like, C-terminal domain"/>
    <property type="match status" value="1"/>
</dbReference>
<protein>
    <submittedName>
        <fullName evidence="7">Cobalamin biosynthesis protein CobW</fullName>
    </submittedName>
</protein>
<dbReference type="InterPro" id="IPR003495">
    <property type="entry name" value="CobW/HypB/UreG_nucleotide-bd"/>
</dbReference>
<evidence type="ECO:0000313" key="7">
    <source>
        <dbReference type="EMBL" id="OBI79764.1"/>
    </source>
</evidence>
<evidence type="ECO:0000256" key="2">
    <source>
        <dbReference type="ARBA" id="ARBA00022801"/>
    </source>
</evidence>
<dbReference type="SUPFAM" id="SSF52540">
    <property type="entry name" value="P-loop containing nucleoside triphosphate hydrolases"/>
    <property type="match status" value="1"/>
</dbReference>
<dbReference type="AlphaFoldDB" id="A0A1A3BXX6"/>
<dbReference type="SMART" id="SM00833">
    <property type="entry name" value="CobW_C"/>
    <property type="match status" value="1"/>
</dbReference>
<keyword evidence="3" id="KW-0143">Chaperone</keyword>
<sequence>MSAIPVIALTGHLGAGKTTLLNHLLRTPDTRIGVVVNDFGELNIDAGLVAGQIDEPASIAGGCICCLPDDGGLEDALVKLADPARRLDAIIVEASGLADPVAIARLIGFSRVSGVRPGGLVDVIDAVNHFDTVDRTELPPARYGAASLIVVNKLDQIPVDQRAAVLERVKDRVSARNPRVHVVGTTVGRIDPALLFDSSDAAVQFGQLSFRELLLDASDLDHAHDHVAADAVTVSSSGCVDVDALIDLLERPPSGVFRLKGVVAVRQRTRVRNYVVNVVGSAVHIGSAPASAVPNCLVAIGMDLKTESVRAELGAALRPATGSSEAGLRRLQRYRRSSF</sequence>
<dbReference type="InterPro" id="IPR027417">
    <property type="entry name" value="P-loop_NTPase"/>
</dbReference>
<evidence type="ECO:0000256" key="1">
    <source>
        <dbReference type="ARBA" id="ARBA00022741"/>
    </source>
</evidence>
<dbReference type="RefSeq" id="WP_065122244.1">
    <property type="nucleotide sequence ID" value="NZ_LZKQ01000221.1"/>
</dbReference>
<dbReference type="Gene3D" id="3.40.50.300">
    <property type="entry name" value="P-loop containing nucleotide triphosphate hydrolases"/>
    <property type="match status" value="1"/>
</dbReference>
<comment type="similarity">
    <text evidence="4">Belongs to the SIMIBI class G3E GTPase family. ZNG1 subfamily.</text>
</comment>
<dbReference type="InterPro" id="IPR036627">
    <property type="entry name" value="CobW-likC_sf"/>
</dbReference>
<dbReference type="OrthoDB" id="9808822at2"/>
<dbReference type="Pfam" id="PF07683">
    <property type="entry name" value="CobW_C"/>
    <property type="match status" value="1"/>
</dbReference>
<reference evidence="7 8" key="1">
    <citation type="submission" date="2016-06" db="EMBL/GenBank/DDBJ databases">
        <authorList>
            <person name="Kjaerup R.B."/>
            <person name="Dalgaard T.S."/>
            <person name="Juul-Madsen H.R."/>
        </authorList>
    </citation>
    <scope>NUCLEOTIDE SEQUENCE [LARGE SCALE GENOMIC DNA]</scope>
    <source>
        <strain evidence="7 8">1081914.2</strain>
    </source>
</reference>